<protein>
    <recommendedName>
        <fullName evidence="3">Type II secretion system protein N</fullName>
    </recommendedName>
    <alternativeName>
        <fullName evidence="10">General secretion pathway protein N</fullName>
    </alternativeName>
</protein>
<evidence type="ECO:0000256" key="7">
    <source>
        <dbReference type="ARBA" id="ARBA00022692"/>
    </source>
</evidence>
<dbReference type="Pfam" id="PF01203">
    <property type="entry name" value="T2SSN"/>
    <property type="match status" value="1"/>
</dbReference>
<reference evidence="12" key="1">
    <citation type="submission" date="2015-11" db="EMBL/GenBank/DDBJ databases">
        <title>Complete genome sequence of a polyethylene glycol-degrading strain Sphingopyxis terrae strain 203-1 (NBRC 15098).</title>
        <authorList>
            <person name="Yoshiyuki O."/>
            <person name="Shouta N."/>
            <person name="Nagata Y."/>
            <person name="Numata M."/>
            <person name="Tsuchikane K."/>
            <person name="Hosoyama A."/>
            <person name="Yamazoe A."/>
            <person name="Tsuda M."/>
            <person name="Fujita N."/>
            <person name="Kawai F."/>
        </authorList>
    </citation>
    <scope>NUCLEOTIDE SEQUENCE [LARGE SCALE GENOMIC DNA]</scope>
    <source>
        <strain evidence="12">203-1</strain>
    </source>
</reference>
<dbReference type="KEGG" id="ster:AOA14_12945"/>
<reference evidence="11 12" key="2">
    <citation type="journal article" date="2016" name="Genome Announc.">
        <title>Complete Genome Sequence of Sphingopyxis terrae Strain 203-1 (NBRC 111660), a Polyethylene Glycol Degrader.</title>
        <authorList>
            <person name="Ohtsubo Y."/>
            <person name="Nonoyama S."/>
            <person name="Nagata Y."/>
            <person name="Numata M."/>
            <person name="Tsuchikane K."/>
            <person name="Hosoyama A."/>
            <person name="Yamazoe A."/>
            <person name="Tsuda M."/>
            <person name="Fujita N."/>
            <person name="Kawai F."/>
        </authorList>
    </citation>
    <scope>NUCLEOTIDE SEQUENCE [LARGE SCALE GENOMIC DNA]</scope>
    <source>
        <strain evidence="11 12">203-1</strain>
    </source>
</reference>
<name>A0A142W1V8_9SPHN</name>
<evidence type="ECO:0000256" key="1">
    <source>
        <dbReference type="ARBA" id="ARBA00004533"/>
    </source>
</evidence>
<keyword evidence="8" id="KW-0653">Protein transport</keyword>
<dbReference type="STRING" id="1219058.AOA14_12945"/>
<gene>
    <name evidence="11" type="ORF">AOA14_12945</name>
</gene>
<dbReference type="GO" id="GO:0015628">
    <property type="term" value="P:protein secretion by the type II secretion system"/>
    <property type="evidence" value="ECO:0007669"/>
    <property type="project" value="InterPro"/>
</dbReference>
<keyword evidence="6" id="KW-0997">Cell inner membrane</keyword>
<keyword evidence="5" id="KW-1003">Cell membrane</keyword>
<keyword evidence="4" id="KW-0813">Transport</keyword>
<evidence type="ECO:0000256" key="9">
    <source>
        <dbReference type="ARBA" id="ARBA00023136"/>
    </source>
</evidence>
<dbReference type="GO" id="GO:0005886">
    <property type="term" value="C:plasma membrane"/>
    <property type="evidence" value="ECO:0007669"/>
    <property type="project" value="UniProtKB-SubCell"/>
</dbReference>
<evidence type="ECO:0000256" key="10">
    <source>
        <dbReference type="ARBA" id="ARBA00030772"/>
    </source>
</evidence>
<evidence type="ECO:0000313" key="12">
    <source>
        <dbReference type="Proteomes" id="UP000076234"/>
    </source>
</evidence>
<proteinExistence type="inferred from homology"/>
<evidence type="ECO:0000256" key="3">
    <source>
        <dbReference type="ARBA" id="ARBA00021563"/>
    </source>
</evidence>
<evidence type="ECO:0000256" key="4">
    <source>
        <dbReference type="ARBA" id="ARBA00022448"/>
    </source>
</evidence>
<dbReference type="Proteomes" id="UP000076234">
    <property type="component" value="Chromosome"/>
</dbReference>
<evidence type="ECO:0000256" key="6">
    <source>
        <dbReference type="ARBA" id="ARBA00022519"/>
    </source>
</evidence>
<comment type="similarity">
    <text evidence="2">Belongs to the GSP N family.</text>
</comment>
<accession>A0A142W1V8</accession>
<evidence type="ECO:0000256" key="5">
    <source>
        <dbReference type="ARBA" id="ARBA00022475"/>
    </source>
</evidence>
<comment type="subcellular location">
    <subcellularLocation>
        <location evidence="1">Cell inner membrane</location>
    </subcellularLocation>
</comment>
<keyword evidence="9" id="KW-0472">Membrane</keyword>
<dbReference type="AlphaFoldDB" id="A0A142W1V8"/>
<evidence type="ECO:0000256" key="2">
    <source>
        <dbReference type="ARBA" id="ARBA00007208"/>
    </source>
</evidence>
<evidence type="ECO:0000313" key="11">
    <source>
        <dbReference type="EMBL" id="AMU95515.1"/>
    </source>
</evidence>
<sequence length="239" mass="24489">MARSHRLWIAAAALLALLLIAATFPMRLALSLAGVADAGFSARTVRGSVWSGELVDARLGALPLGTVKASLSPLALLTGSTELAFARQDDRLGALSGRLYGTNPRGAADVNGVTTLAGGLGAIPVDTLRFEGATTRFDNDGKCVEASGRVQLSIAAPIAGLDLARGLSGPLSCANGRAQAALSSQSGMERLTLGFDGRGAWRAQFAITVDDDPSMAAALTMLGFRPASDGYVLATTGRF</sequence>
<evidence type="ECO:0000256" key="8">
    <source>
        <dbReference type="ARBA" id="ARBA00022927"/>
    </source>
</evidence>
<keyword evidence="7" id="KW-0812">Transmembrane</keyword>
<dbReference type="EMBL" id="CP013342">
    <property type="protein sequence ID" value="AMU95515.1"/>
    <property type="molecule type" value="Genomic_DNA"/>
</dbReference>
<dbReference type="GO" id="GO:0015627">
    <property type="term" value="C:type II protein secretion system complex"/>
    <property type="evidence" value="ECO:0007669"/>
    <property type="project" value="InterPro"/>
</dbReference>
<dbReference type="InterPro" id="IPR022792">
    <property type="entry name" value="T2SS_protein-GspN"/>
</dbReference>
<organism evidence="11 12">
    <name type="scientific">Sphingopyxis terrae subsp. terrae NBRC 15098</name>
    <dbReference type="NCBI Taxonomy" id="1219058"/>
    <lineage>
        <taxon>Bacteria</taxon>
        <taxon>Pseudomonadati</taxon>
        <taxon>Pseudomonadota</taxon>
        <taxon>Alphaproteobacteria</taxon>
        <taxon>Sphingomonadales</taxon>
        <taxon>Sphingomonadaceae</taxon>
        <taxon>Sphingopyxis</taxon>
    </lineage>
</organism>
<dbReference type="RefSeq" id="WP_062902109.1">
    <property type="nucleotide sequence ID" value="NZ_CP013342.1"/>
</dbReference>